<keyword evidence="2" id="KW-1185">Reference proteome</keyword>
<dbReference type="KEGG" id="taer:GT409_10345"/>
<dbReference type="InterPro" id="IPR007035">
    <property type="entry name" value="Peptidase_M55"/>
</dbReference>
<dbReference type="Gene3D" id="3.30.1360.130">
    <property type="entry name" value="Dipeptide transport protein"/>
    <property type="match status" value="1"/>
</dbReference>
<reference evidence="1 2" key="1">
    <citation type="submission" date="2020-01" db="EMBL/GenBank/DDBJ databases">
        <title>Ponticoccus aerotolerans gen. nov., sp. nov., an anaerobic bacterium and proposal of Ponticoccusceae fam. nov., Ponticoccusles ord. nov. and Ponticoccuse classis nov. in the phylum Kiritimatiellaeota.</title>
        <authorList>
            <person name="Zhou L.Y."/>
            <person name="Du Z.J."/>
        </authorList>
    </citation>
    <scope>NUCLEOTIDE SEQUENCE [LARGE SCALE GENOMIC DNA]</scope>
    <source>
        <strain evidence="1 2">S-5007</strain>
    </source>
</reference>
<organism evidence="1 2">
    <name type="scientific">Tichowtungia aerotolerans</name>
    <dbReference type="NCBI Taxonomy" id="2697043"/>
    <lineage>
        <taxon>Bacteria</taxon>
        <taxon>Pseudomonadati</taxon>
        <taxon>Kiritimatiellota</taxon>
        <taxon>Tichowtungiia</taxon>
        <taxon>Tichowtungiales</taxon>
        <taxon>Tichowtungiaceae</taxon>
        <taxon>Tichowtungia</taxon>
    </lineage>
</organism>
<gene>
    <name evidence="1" type="ORF">GT409_10345</name>
</gene>
<proteinExistence type="predicted"/>
<accession>A0A6P1M734</accession>
<protein>
    <recommendedName>
        <fullName evidence="3">D-aminopeptidase</fullName>
    </recommendedName>
</protein>
<dbReference type="AlphaFoldDB" id="A0A6P1M734"/>
<dbReference type="InterPro" id="IPR036177">
    <property type="entry name" value="Peptidase_M55_sf"/>
</dbReference>
<dbReference type="Gene3D" id="3.40.50.10780">
    <property type="entry name" value="Dipeptide transport protein"/>
    <property type="match status" value="1"/>
</dbReference>
<dbReference type="Proteomes" id="UP000464954">
    <property type="component" value="Chromosome"/>
</dbReference>
<dbReference type="Pfam" id="PF04951">
    <property type="entry name" value="Peptidase_M55"/>
    <property type="match status" value="1"/>
</dbReference>
<evidence type="ECO:0000313" key="1">
    <source>
        <dbReference type="EMBL" id="QHI69832.1"/>
    </source>
</evidence>
<sequence>MKVMIRSDVEGVTGVTTYTEAENSEFGRAMLMNDLLACIDGLLAGGATEIVVYDEHTDGRNVDMAALPKEVSVIRGKPHYTPEWGGIDDSYDAMVIVGLHAKSGTPGAVLPHSYSRKNLDIRLNGRSFGEIGVEAAVAGDFGVPLWLITGDSAGMAEAESDIPGVRTVSVKKSFGENEAQCFSAVKTAEMIRTAAKEALENPPDVKPFKIEGPVKLQIDLADSDYTEKLKARYGSEFDGNTFCLDGPTVTAVWSRYLHIQDEVKKAMK</sequence>
<dbReference type="EMBL" id="CP047593">
    <property type="protein sequence ID" value="QHI69832.1"/>
    <property type="molecule type" value="Genomic_DNA"/>
</dbReference>
<evidence type="ECO:0008006" key="3">
    <source>
        <dbReference type="Google" id="ProtNLM"/>
    </source>
</evidence>
<dbReference type="InterPro" id="IPR027476">
    <property type="entry name" value="DppA_N"/>
</dbReference>
<evidence type="ECO:0000313" key="2">
    <source>
        <dbReference type="Proteomes" id="UP000464954"/>
    </source>
</evidence>
<dbReference type="RefSeq" id="WP_160629014.1">
    <property type="nucleotide sequence ID" value="NZ_CP047593.1"/>
</dbReference>
<name>A0A6P1M734_9BACT</name>
<dbReference type="SUPFAM" id="SSF63992">
    <property type="entry name" value="Dipeptide transport protein"/>
    <property type="match status" value="1"/>
</dbReference>